<dbReference type="PANTHER" id="PTHR10543:SF46">
    <property type="entry name" value="CAROTENOID CLEAVAGE DIOXYGENASE 4, CHLOROPLASTIC-RELATED"/>
    <property type="match status" value="1"/>
</dbReference>
<dbReference type="GO" id="GO:0010436">
    <property type="term" value="F:carotenoid dioxygenase activity"/>
    <property type="evidence" value="ECO:0007669"/>
    <property type="project" value="TreeGrafter"/>
</dbReference>
<dbReference type="GO" id="GO:0016121">
    <property type="term" value="P:carotene catabolic process"/>
    <property type="evidence" value="ECO:0007669"/>
    <property type="project" value="TreeGrafter"/>
</dbReference>
<reference evidence="8" key="1">
    <citation type="submission" date="2025-08" db="UniProtKB">
        <authorList>
            <consortium name="RefSeq"/>
        </authorList>
    </citation>
    <scope>IDENTIFICATION</scope>
</reference>
<keyword evidence="7" id="KW-1185">Reference proteome</keyword>
<feature type="binding site" evidence="5">
    <location>
        <position position="304"/>
    </location>
    <ligand>
        <name>Fe cation</name>
        <dbReference type="ChEBI" id="CHEBI:24875"/>
        <note>catalytic</note>
    </ligand>
</feature>
<keyword evidence="4 5" id="KW-0408">Iron</keyword>
<evidence type="ECO:0000256" key="1">
    <source>
        <dbReference type="ARBA" id="ARBA00006787"/>
    </source>
</evidence>
<keyword evidence="3" id="KW-0223">Dioxygenase</keyword>
<gene>
    <name evidence="8" type="primary">LOC120267179</name>
</gene>
<feature type="binding site" evidence="5">
    <location>
        <position position="255"/>
    </location>
    <ligand>
        <name>Fe cation</name>
        <dbReference type="ChEBI" id="CHEBI:24875"/>
        <note>catalytic</note>
    </ligand>
</feature>
<dbReference type="GO" id="GO:0009570">
    <property type="term" value="C:chloroplast stroma"/>
    <property type="evidence" value="ECO:0007669"/>
    <property type="project" value="TreeGrafter"/>
</dbReference>
<dbReference type="AlphaFoldDB" id="A0AB40BTP5"/>
<dbReference type="GO" id="GO:0046872">
    <property type="term" value="F:metal ion binding"/>
    <property type="evidence" value="ECO:0007669"/>
    <property type="project" value="UniProtKB-KW"/>
</dbReference>
<accession>A0AB40BTP5</accession>
<feature type="compositionally biased region" description="Pro residues" evidence="6">
    <location>
        <begin position="13"/>
        <end position="28"/>
    </location>
</feature>
<feature type="binding site" evidence="5">
    <location>
        <position position="543"/>
    </location>
    <ligand>
        <name>Fe cation</name>
        <dbReference type="ChEBI" id="CHEBI:24875"/>
        <note>catalytic</note>
    </ligand>
</feature>
<keyword evidence="3" id="KW-0560">Oxidoreductase</keyword>
<evidence type="ECO:0000313" key="7">
    <source>
        <dbReference type="Proteomes" id="UP001515500"/>
    </source>
</evidence>
<protein>
    <submittedName>
        <fullName evidence="8">Zeaxanthin 7,8(7',8')-cleavage dioxygenase, chromoplastic-like</fullName>
    </submittedName>
</protein>
<sequence>MARLLSCFSRLASPPPPPPPPKQSPPPSSISTTTFPKPPLLLSLSTSLCNTLDSLITTFLDPPHLHPHLNPNLVLSNNFSPLPPLPPTPCPPPLQPLPSSLSGGVYIRNGPNLFLPPSGPHHLIDGDGMLHSLLLPSSSSSSPPLFSSRFILTNKHLLELRSNSPLFPSSLLSFHGLPGLLRFAVHLLRILTCQYNPLLGFGVANTSLLFFSNRAFALFESDLPYSFFISPDTGDTTTISRHDFNGQLHTSMTAHPKLDPISGDLLAFRYSLTPPFLTFFRFDNLGQKLSEVHIHSLRHPTVIHDFAITQRFAIFSDVQLVMKLPLTSPAVQFDPKKTPRLGLLPLDAIDDSEMLWFDVAGFNMMHSVNAWDEEDGAVVVLVGLNIVGDSMKYVVERMELLRSRLEMVRIYVNSGKVTRTVISPENLEFGSVNQEYVGRRNRYVYAGVAAPHPKISGVVKVDLEGGGVVGRREFGLECYAGEPCFVPAKKGEGGGEEDDGYLVTYVHDERKEESRFVVMDASSPELEVVTEVALPRRVPYGFHGIFITEAQLRSQRPVMV</sequence>
<organism evidence="7 8">
    <name type="scientific">Dioscorea cayennensis subsp. rotundata</name>
    <name type="common">White Guinea yam</name>
    <name type="synonym">Dioscorea rotundata</name>
    <dbReference type="NCBI Taxonomy" id="55577"/>
    <lineage>
        <taxon>Eukaryota</taxon>
        <taxon>Viridiplantae</taxon>
        <taxon>Streptophyta</taxon>
        <taxon>Embryophyta</taxon>
        <taxon>Tracheophyta</taxon>
        <taxon>Spermatophyta</taxon>
        <taxon>Magnoliopsida</taxon>
        <taxon>Liliopsida</taxon>
        <taxon>Dioscoreales</taxon>
        <taxon>Dioscoreaceae</taxon>
        <taxon>Dioscorea</taxon>
    </lineage>
</organism>
<evidence type="ECO:0000256" key="5">
    <source>
        <dbReference type="PIRSR" id="PIRSR604294-1"/>
    </source>
</evidence>
<name>A0AB40BTP5_DIOCR</name>
<dbReference type="RefSeq" id="XP_039130811.1">
    <property type="nucleotide sequence ID" value="XM_039274877.1"/>
</dbReference>
<dbReference type="Pfam" id="PF03055">
    <property type="entry name" value="RPE65"/>
    <property type="match status" value="1"/>
</dbReference>
<dbReference type="PANTHER" id="PTHR10543">
    <property type="entry name" value="BETA-CAROTENE DIOXYGENASE"/>
    <property type="match status" value="1"/>
</dbReference>
<evidence type="ECO:0000256" key="2">
    <source>
        <dbReference type="ARBA" id="ARBA00022723"/>
    </source>
</evidence>
<feature type="binding site" evidence="5">
    <location>
        <position position="366"/>
    </location>
    <ligand>
        <name>Fe cation</name>
        <dbReference type="ChEBI" id="CHEBI:24875"/>
        <note>catalytic</note>
    </ligand>
</feature>
<feature type="region of interest" description="Disordered" evidence="6">
    <location>
        <begin position="9"/>
        <end position="36"/>
    </location>
</feature>
<dbReference type="Proteomes" id="UP001515500">
    <property type="component" value="Chromosome 8"/>
</dbReference>
<evidence type="ECO:0000256" key="4">
    <source>
        <dbReference type="ARBA" id="ARBA00023004"/>
    </source>
</evidence>
<keyword evidence="2 5" id="KW-0479">Metal-binding</keyword>
<evidence type="ECO:0000313" key="8">
    <source>
        <dbReference type="RefSeq" id="XP_039130811.1"/>
    </source>
</evidence>
<comment type="similarity">
    <text evidence="1">Belongs to the carotenoid oxygenase family.</text>
</comment>
<comment type="cofactor">
    <cofactor evidence="5">
        <name>Fe(2+)</name>
        <dbReference type="ChEBI" id="CHEBI:29033"/>
    </cofactor>
    <text evidence="5">Binds 1 Fe(2+) ion per subunit.</text>
</comment>
<evidence type="ECO:0000256" key="3">
    <source>
        <dbReference type="ARBA" id="ARBA00022964"/>
    </source>
</evidence>
<proteinExistence type="inferred from homology"/>
<dbReference type="InterPro" id="IPR004294">
    <property type="entry name" value="Carotenoid_Oase"/>
</dbReference>
<dbReference type="GeneID" id="120267179"/>
<evidence type="ECO:0000256" key="6">
    <source>
        <dbReference type="SAM" id="MobiDB-lite"/>
    </source>
</evidence>